<dbReference type="EC" id="1.8.3.4" evidence="3"/>
<proteinExistence type="inferred from homology"/>
<evidence type="ECO:0000256" key="3">
    <source>
        <dbReference type="ARBA" id="ARBA00012510"/>
    </source>
</evidence>
<dbReference type="EMBL" id="JBHMAX010000010">
    <property type="protein sequence ID" value="MFB9731338.1"/>
    <property type="molecule type" value="Genomic_DNA"/>
</dbReference>
<evidence type="ECO:0000256" key="5">
    <source>
        <dbReference type="ARBA" id="ARBA00047539"/>
    </source>
</evidence>
<dbReference type="InterPro" id="IPR015943">
    <property type="entry name" value="WD40/YVTN_repeat-like_dom_sf"/>
</dbReference>
<evidence type="ECO:0000256" key="6">
    <source>
        <dbReference type="SAM" id="MobiDB-lite"/>
    </source>
</evidence>
<evidence type="ECO:0000256" key="1">
    <source>
        <dbReference type="ARBA" id="ARBA00005177"/>
    </source>
</evidence>
<evidence type="ECO:0000256" key="4">
    <source>
        <dbReference type="ARBA" id="ARBA00015601"/>
    </source>
</evidence>
<evidence type="ECO:0000313" key="8">
    <source>
        <dbReference type="Proteomes" id="UP001589613"/>
    </source>
</evidence>
<dbReference type="RefSeq" id="WP_141337251.1">
    <property type="nucleotide sequence ID" value="NZ_JBHMAX010000010.1"/>
</dbReference>
<comment type="similarity">
    <text evidence="2">Belongs to the selenium-binding protein family.</text>
</comment>
<feature type="compositionally biased region" description="Basic and acidic residues" evidence="6">
    <location>
        <begin position="454"/>
        <end position="466"/>
    </location>
</feature>
<reference evidence="7 8" key="1">
    <citation type="submission" date="2024-09" db="EMBL/GenBank/DDBJ databases">
        <authorList>
            <person name="Sun Q."/>
            <person name="Mori K."/>
        </authorList>
    </citation>
    <scope>NUCLEOTIDE SEQUENCE [LARGE SCALE GENOMIC DNA]</scope>
    <source>
        <strain evidence="7 8">JCM 12763</strain>
    </source>
</reference>
<sequence length="477" mass="53259">MGTTTWRPDPTFYPSPELAGEAPAEQHAFVATFWRGEGEPGKDALAVVSVDPSAEDYGQVVGWCEMPNVGDELHHHGWNACSSALCPGSAHPHVERRYLLLMGLRSSRIHFVDVRDDPRNPTIAKVIEPEVYKARSGYSRPHTAHCGPEGIYVTNLGSAEGDEGPGGIALLDHDTFEVKGTWERDRGEQYLAYDFWWHLNHDRMITSEWGTPRQVENGVLPEDLLAGRYGNKVHVFDLVRRTHLQTLELGPQYQMALELRPAHDPDQQYGFVGVVLSLEDLSGSIWCWQRDGRDGDFTITKVFDIPAEPVADEDVDRLPELLRPFKAVPPLITDIDLSVDDRFLYVSCFGTGQSIQLDVTDPLHPRQVGEIRLGGIMTRASHPAAPDLPLAGAPQMVEISRDGRRVYWTNSLYGAWDDQFYPDGVGAWMAKADIDPGTGRMTLDERFFPHGDDFRGNRVHQTHLEGGDASSDSYCFS</sequence>
<dbReference type="PANTHER" id="PTHR23300:SF0">
    <property type="entry name" value="METHANETHIOL OXIDASE"/>
    <property type="match status" value="1"/>
</dbReference>
<evidence type="ECO:0000313" key="7">
    <source>
        <dbReference type="EMBL" id="MFB9731338.1"/>
    </source>
</evidence>
<gene>
    <name evidence="7" type="ORF">ACFFN0_04690</name>
</gene>
<feature type="region of interest" description="Disordered" evidence="6">
    <location>
        <begin position="454"/>
        <end position="477"/>
    </location>
</feature>
<dbReference type="InterPro" id="IPR008826">
    <property type="entry name" value="Se-bd"/>
</dbReference>
<accession>A0ABV5V0S1</accession>
<name>A0ABV5V0S1_9MICO</name>
<organism evidence="7 8">
    <name type="scientific">Ornithinimicrobium kibberense</name>
    <dbReference type="NCBI Taxonomy" id="282060"/>
    <lineage>
        <taxon>Bacteria</taxon>
        <taxon>Bacillati</taxon>
        <taxon>Actinomycetota</taxon>
        <taxon>Actinomycetes</taxon>
        <taxon>Micrococcales</taxon>
        <taxon>Ornithinimicrobiaceae</taxon>
        <taxon>Ornithinimicrobium</taxon>
    </lineage>
</organism>
<dbReference type="Proteomes" id="UP001589613">
    <property type="component" value="Unassembled WGS sequence"/>
</dbReference>
<comment type="caution">
    <text evidence="7">The sequence shown here is derived from an EMBL/GenBank/DDBJ whole genome shotgun (WGS) entry which is preliminary data.</text>
</comment>
<comment type="catalytic activity">
    <reaction evidence="5">
        <text>methanethiol + O2 + H2O = hydrogen sulfide + formaldehyde + H2O2 + H(+)</text>
        <dbReference type="Rhea" id="RHEA:11812"/>
        <dbReference type="ChEBI" id="CHEBI:15377"/>
        <dbReference type="ChEBI" id="CHEBI:15378"/>
        <dbReference type="ChEBI" id="CHEBI:15379"/>
        <dbReference type="ChEBI" id="CHEBI:16007"/>
        <dbReference type="ChEBI" id="CHEBI:16240"/>
        <dbReference type="ChEBI" id="CHEBI:16842"/>
        <dbReference type="ChEBI" id="CHEBI:29919"/>
        <dbReference type="EC" id="1.8.3.4"/>
    </reaction>
</comment>
<dbReference type="Pfam" id="PF05694">
    <property type="entry name" value="SBP56"/>
    <property type="match status" value="1"/>
</dbReference>
<protein>
    <recommendedName>
        <fullName evidence="4">Methanethiol oxidase</fullName>
        <ecNumber evidence="3">1.8.3.4</ecNumber>
    </recommendedName>
</protein>
<dbReference type="SUPFAM" id="SSF75011">
    <property type="entry name" value="3-carboxy-cis,cis-mucoante lactonizing enzyme"/>
    <property type="match status" value="1"/>
</dbReference>
<dbReference type="PANTHER" id="PTHR23300">
    <property type="entry name" value="METHANETHIOL OXIDASE"/>
    <property type="match status" value="1"/>
</dbReference>
<comment type="pathway">
    <text evidence="1">Organosulfur degradation.</text>
</comment>
<dbReference type="Gene3D" id="2.130.10.10">
    <property type="entry name" value="YVTN repeat-like/Quinoprotein amine dehydrogenase"/>
    <property type="match status" value="1"/>
</dbReference>
<evidence type="ECO:0000256" key="2">
    <source>
        <dbReference type="ARBA" id="ARBA00005606"/>
    </source>
</evidence>
<keyword evidence="8" id="KW-1185">Reference proteome</keyword>